<evidence type="ECO:0000313" key="2">
    <source>
        <dbReference type="EMBL" id="JAC61719.1"/>
    </source>
</evidence>
<accession>A0A061QTD2</accession>
<sequence length="94" mass="9898">GIPRSSTDRVLLLCLLQLEGGKTLPCSGGCLGIWASGLVPAEFGPQRTLHPSEGRVAPQILWHTSTAMNTTGGRTAANRKRELASCVGQVRGKC</sequence>
<name>A0A061QTD2_9CHLO</name>
<feature type="non-terminal residue" evidence="2">
    <location>
        <position position="1"/>
    </location>
</feature>
<feature type="signal peptide" evidence="1">
    <location>
        <begin position="1"/>
        <end position="23"/>
    </location>
</feature>
<proteinExistence type="predicted"/>
<organism evidence="2">
    <name type="scientific">Tetraselmis sp. GSL018</name>
    <dbReference type="NCBI Taxonomy" id="582737"/>
    <lineage>
        <taxon>Eukaryota</taxon>
        <taxon>Viridiplantae</taxon>
        <taxon>Chlorophyta</taxon>
        <taxon>core chlorophytes</taxon>
        <taxon>Chlorodendrophyceae</taxon>
        <taxon>Chlorodendrales</taxon>
        <taxon>Chlorodendraceae</taxon>
        <taxon>Tetraselmis</taxon>
    </lineage>
</organism>
<dbReference type="AlphaFoldDB" id="A0A061QTD2"/>
<protein>
    <submittedName>
        <fullName evidence="2">Uncharacterized protein</fullName>
    </submittedName>
</protein>
<keyword evidence="1" id="KW-0732">Signal</keyword>
<evidence type="ECO:0000256" key="1">
    <source>
        <dbReference type="SAM" id="SignalP"/>
    </source>
</evidence>
<feature type="chain" id="PRO_5001605235" evidence="1">
    <location>
        <begin position="24"/>
        <end position="94"/>
    </location>
</feature>
<dbReference type="EMBL" id="GBEZ01025362">
    <property type="protein sequence ID" value="JAC61719.1"/>
    <property type="molecule type" value="Transcribed_RNA"/>
</dbReference>
<gene>
    <name evidence="2" type="ORF">TSPGSL018_25436</name>
</gene>
<reference evidence="2" key="1">
    <citation type="submission" date="2014-05" db="EMBL/GenBank/DDBJ databases">
        <title>The transcriptome of the halophilic microalga Tetraselmis sp. GSL018 isolated from the Great Salt Lake, Utah.</title>
        <authorList>
            <person name="Jinkerson R.E."/>
            <person name="D'Adamo S."/>
            <person name="Posewitz M.C."/>
        </authorList>
    </citation>
    <scope>NUCLEOTIDE SEQUENCE</scope>
    <source>
        <strain evidence="2">GSL018</strain>
    </source>
</reference>
<feature type="non-terminal residue" evidence="2">
    <location>
        <position position="94"/>
    </location>
</feature>